<dbReference type="EMBL" id="VSRR010004287">
    <property type="protein sequence ID" value="MPC39187.1"/>
    <property type="molecule type" value="Genomic_DNA"/>
</dbReference>
<reference evidence="2 3" key="1">
    <citation type="submission" date="2019-05" db="EMBL/GenBank/DDBJ databases">
        <title>Another draft genome of Portunus trituberculatus and its Hox gene families provides insights of decapod evolution.</title>
        <authorList>
            <person name="Jeong J.-H."/>
            <person name="Song I."/>
            <person name="Kim S."/>
            <person name="Choi T."/>
            <person name="Kim D."/>
            <person name="Ryu S."/>
            <person name="Kim W."/>
        </authorList>
    </citation>
    <scope>NUCLEOTIDE SEQUENCE [LARGE SCALE GENOMIC DNA]</scope>
    <source>
        <tissue evidence="2">Muscle</tissue>
    </source>
</reference>
<feature type="region of interest" description="Disordered" evidence="1">
    <location>
        <begin position="1"/>
        <end position="25"/>
    </location>
</feature>
<feature type="compositionally biased region" description="Polar residues" evidence="1">
    <location>
        <begin position="1"/>
        <end position="11"/>
    </location>
</feature>
<evidence type="ECO:0000256" key="1">
    <source>
        <dbReference type="SAM" id="MobiDB-lite"/>
    </source>
</evidence>
<keyword evidence="3" id="KW-1185">Reference proteome</keyword>
<name>A0A5B7F143_PORTR</name>
<evidence type="ECO:0000313" key="3">
    <source>
        <dbReference type="Proteomes" id="UP000324222"/>
    </source>
</evidence>
<sequence length="117" mass="12242">MDFSPYSSSAVWTDEDKMSSALSKADVEGPTVAGSAHFTGLKKEDMEEGPAVEPLAADVEGPAVAGSAGGRGRDKRGSKGGQVKVSTMSGRRCGVDEVITIAPPRWALSDDERIPYL</sequence>
<accession>A0A5B7F143</accession>
<organism evidence="2 3">
    <name type="scientific">Portunus trituberculatus</name>
    <name type="common">Swimming crab</name>
    <name type="synonym">Neptunus trituberculatus</name>
    <dbReference type="NCBI Taxonomy" id="210409"/>
    <lineage>
        <taxon>Eukaryota</taxon>
        <taxon>Metazoa</taxon>
        <taxon>Ecdysozoa</taxon>
        <taxon>Arthropoda</taxon>
        <taxon>Crustacea</taxon>
        <taxon>Multicrustacea</taxon>
        <taxon>Malacostraca</taxon>
        <taxon>Eumalacostraca</taxon>
        <taxon>Eucarida</taxon>
        <taxon>Decapoda</taxon>
        <taxon>Pleocyemata</taxon>
        <taxon>Brachyura</taxon>
        <taxon>Eubrachyura</taxon>
        <taxon>Portunoidea</taxon>
        <taxon>Portunidae</taxon>
        <taxon>Portuninae</taxon>
        <taxon>Portunus</taxon>
    </lineage>
</organism>
<dbReference type="Proteomes" id="UP000324222">
    <property type="component" value="Unassembled WGS sequence"/>
</dbReference>
<evidence type="ECO:0000313" key="2">
    <source>
        <dbReference type="EMBL" id="MPC39187.1"/>
    </source>
</evidence>
<dbReference type="AlphaFoldDB" id="A0A5B7F143"/>
<protein>
    <submittedName>
        <fullName evidence="2">Uncharacterized protein</fullName>
    </submittedName>
</protein>
<gene>
    <name evidence="2" type="ORF">E2C01_032713</name>
</gene>
<proteinExistence type="predicted"/>
<comment type="caution">
    <text evidence="2">The sequence shown here is derived from an EMBL/GenBank/DDBJ whole genome shotgun (WGS) entry which is preliminary data.</text>
</comment>
<feature type="region of interest" description="Disordered" evidence="1">
    <location>
        <begin position="40"/>
        <end position="88"/>
    </location>
</feature>